<reference evidence="6 7" key="1">
    <citation type="submission" date="2019-04" db="EMBL/GenBank/DDBJ databases">
        <title>Taxonomy of novel Haliea sp. from mangrove soil of West Coast of India.</title>
        <authorList>
            <person name="Verma A."/>
            <person name="Kumar P."/>
            <person name="Krishnamurthi S."/>
        </authorList>
    </citation>
    <scope>NUCLEOTIDE SEQUENCE [LARGE SCALE GENOMIC DNA]</scope>
    <source>
        <strain evidence="6 7">SAOS-164</strain>
    </source>
</reference>
<evidence type="ECO:0000256" key="2">
    <source>
        <dbReference type="SAM" id="MobiDB-lite"/>
    </source>
</evidence>
<organism evidence="6 7">
    <name type="scientific">Mangrovimicrobium sediminis</name>
    <dbReference type="NCBI Taxonomy" id="2562682"/>
    <lineage>
        <taxon>Bacteria</taxon>
        <taxon>Pseudomonadati</taxon>
        <taxon>Pseudomonadota</taxon>
        <taxon>Gammaproteobacteria</taxon>
        <taxon>Cellvibrionales</taxon>
        <taxon>Halieaceae</taxon>
        <taxon>Mangrovimicrobium</taxon>
    </lineage>
</organism>
<dbReference type="PANTHER" id="PTHR46401">
    <property type="entry name" value="GLYCOSYLTRANSFERASE WBBK-RELATED"/>
    <property type="match status" value="1"/>
</dbReference>
<dbReference type="InterPro" id="IPR027417">
    <property type="entry name" value="P-loop_NTPase"/>
</dbReference>
<dbReference type="Gene3D" id="3.40.50.300">
    <property type="entry name" value="P-loop containing nucleotide triphosphate hydrolases"/>
    <property type="match status" value="1"/>
</dbReference>
<name>A0A4Z0M1T7_9GAMM</name>
<dbReference type="RefSeq" id="WP_135443721.1">
    <property type="nucleotide sequence ID" value="NZ_SRLE01000007.1"/>
</dbReference>
<dbReference type="Pfam" id="PF00534">
    <property type="entry name" value="Glycos_transf_1"/>
    <property type="match status" value="1"/>
</dbReference>
<dbReference type="GO" id="GO:0008146">
    <property type="term" value="F:sulfotransferase activity"/>
    <property type="evidence" value="ECO:0007669"/>
    <property type="project" value="InterPro"/>
</dbReference>
<accession>A0A4Z0M1T7</accession>
<feature type="compositionally biased region" description="Basic residues" evidence="2">
    <location>
        <begin position="330"/>
        <end position="341"/>
    </location>
</feature>
<dbReference type="AlphaFoldDB" id="A0A4Z0M1T7"/>
<proteinExistence type="predicted"/>
<dbReference type="Pfam" id="PF00685">
    <property type="entry name" value="Sulfotransfer_1"/>
    <property type="match status" value="1"/>
</dbReference>
<sequence>MIWIASFPRSGNTFLRNVLFEVYGLASSTYHLEISYALDEDFESYPFVKTHLRPGELDAAGFDPAIPVVYLVRDGRDAICSSAHHRSNLIAPGSDLYQNMVEAIVADRGSHFGGWSVNVEEWVERADLVIRYEDLVADPIGQSQRIGQLIDLPPPRVERLPTFESMKFGVPEYGAGKHQDLDEEEKHRRAEKFFRRGKAGAWRDEMPAELQELFWSYHGESMERLGYTRDGAIARPHPDLDIELSLKLGHERDAPERPFRVLMEAEKLITADNDGVKRYQVELLEAMYAGVTHPLSRWKIDLYHHGNITPLEHFRVDSFARLAEERARKRRLHREKRRRGRRAEQEVLEPDQEESSAKDFYPTAPRVGLFLRLERALMASVPRSFVRYLERNGITALHDSYEFFRAGLLRAGALATGSALRLQAWYSGQGAADESESAAEPGPEAAQTNDIAAKHDIVHIPLKQHFRAFADSPARKVITIHDLTHLHFPDMHTRANVRNAQEGMAFAQDSGAELIAVSEATRQDVLEHTSVPPSRVHVVYEAADPAKFSRKVNKDDCRRVRRKYEIDFDAPYIICLSTLEPRKNLINTIRAFLDLVKRERECKVNLVIAGKRGWDAGEIYTLAKSQPRRIFLTGFIDDEDLAYLYSDALCLSYLSLYEGFGLPPLEAMRCGTPVVYGDNSSIREVVAQGGLPADPYDIAAIRQQYSRLLNEPHLRETLSRAALQRANQFSWRRAAIETLALYEQVIDA</sequence>
<dbReference type="OrthoDB" id="9801609at2"/>
<evidence type="ECO:0000313" key="7">
    <source>
        <dbReference type="Proteomes" id="UP000298050"/>
    </source>
</evidence>
<evidence type="ECO:0000259" key="3">
    <source>
        <dbReference type="Pfam" id="PF00534"/>
    </source>
</evidence>
<gene>
    <name evidence="6" type="ORF">E4634_10750</name>
</gene>
<dbReference type="SUPFAM" id="SSF52540">
    <property type="entry name" value="P-loop containing nucleoside triphosphate hydrolases"/>
    <property type="match status" value="1"/>
</dbReference>
<keyword evidence="1 6" id="KW-0808">Transferase</keyword>
<dbReference type="Proteomes" id="UP000298050">
    <property type="component" value="Unassembled WGS sequence"/>
</dbReference>
<dbReference type="GO" id="GO:0009103">
    <property type="term" value="P:lipopolysaccharide biosynthetic process"/>
    <property type="evidence" value="ECO:0007669"/>
    <property type="project" value="TreeGrafter"/>
</dbReference>
<feature type="domain" description="Glycosyl transferase family 1" evidence="3">
    <location>
        <begin position="560"/>
        <end position="723"/>
    </location>
</feature>
<keyword evidence="7" id="KW-1185">Reference proteome</keyword>
<dbReference type="InterPro" id="IPR028098">
    <property type="entry name" value="Glyco_trans_4-like_N"/>
</dbReference>
<evidence type="ECO:0000313" key="6">
    <source>
        <dbReference type="EMBL" id="TGD73501.1"/>
    </source>
</evidence>
<dbReference type="PANTHER" id="PTHR46401:SF2">
    <property type="entry name" value="GLYCOSYLTRANSFERASE WBBK-RELATED"/>
    <property type="match status" value="1"/>
</dbReference>
<evidence type="ECO:0000259" key="4">
    <source>
        <dbReference type="Pfam" id="PF00685"/>
    </source>
</evidence>
<evidence type="ECO:0000256" key="1">
    <source>
        <dbReference type="ARBA" id="ARBA00022679"/>
    </source>
</evidence>
<dbReference type="InterPro" id="IPR001296">
    <property type="entry name" value="Glyco_trans_1"/>
</dbReference>
<comment type="caution">
    <text evidence="6">The sequence shown here is derived from an EMBL/GenBank/DDBJ whole genome shotgun (WGS) entry which is preliminary data.</text>
</comment>
<dbReference type="Gene3D" id="3.40.50.2000">
    <property type="entry name" value="Glycogen Phosphorylase B"/>
    <property type="match status" value="2"/>
</dbReference>
<feature type="region of interest" description="Disordered" evidence="2">
    <location>
        <begin position="330"/>
        <end position="359"/>
    </location>
</feature>
<feature type="domain" description="Glycosyltransferase subfamily 4-like N-terminal" evidence="5">
    <location>
        <begin position="454"/>
        <end position="546"/>
    </location>
</feature>
<dbReference type="EMBL" id="SRLE01000007">
    <property type="protein sequence ID" value="TGD73501.1"/>
    <property type="molecule type" value="Genomic_DNA"/>
</dbReference>
<dbReference type="GO" id="GO:0016757">
    <property type="term" value="F:glycosyltransferase activity"/>
    <property type="evidence" value="ECO:0007669"/>
    <property type="project" value="InterPro"/>
</dbReference>
<dbReference type="Pfam" id="PF13439">
    <property type="entry name" value="Glyco_transf_4"/>
    <property type="match status" value="1"/>
</dbReference>
<dbReference type="SUPFAM" id="SSF53756">
    <property type="entry name" value="UDP-Glycosyltransferase/glycogen phosphorylase"/>
    <property type="match status" value="1"/>
</dbReference>
<evidence type="ECO:0000259" key="5">
    <source>
        <dbReference type="Pfam" id="PF13439"/>
    </source>
</evidence>
<dbReference type="InterPro" id="IPR000863">
    <property type="entry name" value="Sulfotransferase_dom"/>
</dbReference>
<feature type="domain" description="Sulfotransferase" evidence="4">
    <location>
        <begin position="31"/>
        <end position="225"/>
    </location>
</feature>
<protein>
    <submittedName>
        <fullName evidence="6">Glycosyltransferase</fullName>
    </submittedName>
</protein>
<dbReference type="CDD" id="cd03809">
    <property type="entry name" value="GT4_MtfB-like"/>
    <property type="match status" value="1"/>
</dbReference>